<dbReference type="OMA" id="ANYCCEE"/>
<feature type="domain" description="PPPDE" evidence="4">
    <location>
        <begin position="1"/>
        <end position="142"/>
    </location>
</feature>
<dbReference type="SMART" id="SM01179">
    <property type="entry name" value="DUF862"/>
    <property type="match status" value="1"/>
</dbReference>
<evidence type="ECO:0000259" key="4">
    <source>
        <dbReference type="PROSITE" id="PS51858"/>
    </source>
</evidence>
<evidence type="ECO:0000313" key="5">
    <source>
        <dbReference type="EMBL" id="CEL97439.1"/>
    </source>
</evidence>
<dbReference type="GO" id="GO:0008233">
    <property type="term" value="F:peptidase activity"/>
    <property type="evidence" value="ECO:0007669"/>
    <property type="project" value="UniProtKB-KW"/>
</dbReference>
<dbReference type="PANTHER" id="PTHR12378:SF7">
    <property type="entry name" value="DESUMOYLATING ISOPEPTIDASE 1"/>
    <property type="match status" value="1"/>
</dbReference>
<dbReference type="PhylomeDB" id="A0A0G4ELB3"/>
<dbReference type="PROSITE" id="PS51858">
    <property type="entry name" value="PPPDE"/>
    <property type="match status" value="1"/>
</dbReference>
<dbReference type="AlphaFoldDB" id="A0A0G4ELB3"/>
<protein>
    <recommendedName>
        <fullName evidence="4">PPPDE domain-containing protein</fullName>
    </recommendedName>
</protein>
<accession>A0A0G4ELB3</accession>
<keyword evidence="6" id="KW-1185">Reference proteome</keyword>
<comment type="similarity">
    <text evidence="1">Belongs to the DeSI family.</text>
</comment>
<keyword evidence="2" id="KW-0645">Protease</keyword>
<evidence type="ECO:0000256" key="2">
    <source>
        <dbReference type="ARBA" id="ARBA00022670"/>
    </source>
</evidence>
<keyword evidence="3" id="KW-0378">Hydrolase</keyword>
<proteinExistence type="inferred from homology"/>
<dbReference type="GO" id="GO:0070646">
    <property type="term" value="P:protein modification by small protein removal"/>
    <property type="evidence" value="ECO:0007669"/>
    <property type="project" value="TreeGrafter"/>
</dbReference>
<dbReference type="InParanoid" id="A0A0G4ELB3"/>
<dbReference type="PANTHER" id="PTHR12378">
    <property type="entry name" value="DESUMOYLATING ISOPEPTIDASE"/>
    <property type="match status" value="1"/>
</dbReference>
<organism evidence="5 6">
    <name type="scientific">Vitrella brassicaformis (strain CCMP3155)</name>
    <dbReference type="NCBI Taxonomy" id="1169540"/>
    <lineage>
        <taxon>Eukaryota</taxon>
        <taxon>Sar</taxon>
        <taxon>Alveolata</taxon>
        <taxon>Colpodellida</taxon>
        <taxon>Vitrellaceae</taxon>
        <taxon>Vitrella</taxon>
    </lineage>
</organism>
<dbReference type="GO" id="GO:0006508">
    <property type="term" value="P:proteolysis"/>
    <property type="evidence" value="ECO:0007669"/>
    <property type="project" value="UniProtKB-KW"/>
</dbReference>
<dbReference type="OrthoDB" id="412286at2759"/>
<evidence type="ECO:0000313" key="6">
    <source>
        <dbReference type="Proteomes" id="UP000041254"/>
    </source>
</evidence>
<evidence type="ECO:0000256" key="1">
    <source>
        <dbReference type="ARBA" id="ARBA00008140"/>
    </source>
</evidence>
<dbReference type="InterPro" id="IPR008580">
    <property type="entry name" value="PPPDE_dom"/>
</dbReference>
<dbReference type="Pfam" id="PF05903">
    <property type="entry name" value="Peptidase_C97"/>
    <property type="match status" value="1"/>
</dbReference>
<sequence>MSVKMNVYDLSEGMLSKLGGVSNGAGGIWHSGVIIDGKEYSYGLSGVQVTNVENSWPGPELLRDSVVLGECKRRPQEIQAFLEAAKGRFAPDKYHLTKNNCNAFTEEFCKYVCGSGLPSYISELPNQLKASPIGQSVEVFVDGLNDGMQTAARAKDGSKLVSTVGRMTAAAASGGVAQALQLSEEEAARKLQRLMKRMLNNTRTGQTLNGKMKGSYDGAKAAFWNAVRDRAFYLSKQRAMGGKPQDHLEDYYQALHEATRQIPRSNPFWTRDRSSSADANWYGAIESELAGDVPVATN</sequence>
<reference evidence="5 6" key="1">
    <citation type="submission" date="2014-11" db="EMBL/GenBank/DDBJ databases">
        <authorList>
            <person name="Zhu J."/>
            <person name="Qi W."/>
            <person name="Song R."/>
        </authorList>
    </citation>
    <scope>NUCLEOTIDE SEQUENCE [LARGE SCALE GENOMIC DNA]</scope>
</reference>
<name>A0A0G4ELB3_VITBC</name>
<dbReference type="VEuPathDB" id="CryptoDB:Vbra_12193"/>
<dbReference type="InterPro" id="IPR042266">
    <property type="entry name" value="PPPDE_sf"/>
</dbReference>
<dbReference type="STRING" id="1169540.A0A0G4ELB3"/>
<dbReference type="Proteomes" id="UP000041254">
    <property type="component" value="Unassembled WGS sequence"/>
</dbReference>
<gene>
    <name evidence="5" type="ORF">Vbra_12193</name>
</gene>
<dbReference type="Gene3D" id="3.90.1720.30">
    <property type="entry name" value="PPPDE domains"/>
    <property type="match status" value="1"/>
</dbReference>
<dbReference type="EMBL" id="CDMY01000255">
    <property type="protein sequence ID" value="CEL97439.1"/>
    <property type="molecule type" value="Genomic_DNA"/>
</dbReference>
<evidence type="ECO:0000256" key="3">
    <source>
        <dbReference type="ARBA" id="ARBA00022801"/>
    </source>
</evidence>